<proteinExistence type="inferred from homology"/>
<dbReference type="InterPro" id="IPR012338">
    <property type="entry name" value="Beta-lactam/transpept-like"/>
</dbReference>
<evidence type="ECO:0000256" key="1">
    <source>
        <dbReference type="ARBA" id="ARBA00004370"/>
    </source>
</evidence>
<dbReference type="GO" id="GO:0008658">
    <property type="term" value="F:penicillin binding"/>
    <property type="evidence" value="ECO:0007669"/>
    <property type="project" value="InterPro"/>
</dbReference>
<evidence type="ECO:0000313" key="7">
    <source>
        <dbReference type="EMBL" id="QCT72166.1"/>
    </source>
</evidence>
<dbReference type="InterPro" id="IPR036138">
    <property type="entry name" value="PBP_dimer_sf"/>
</dbReference>
<dbReference type="Pfam" id="PF05223">
    <property type="entry name" value="MecA_N"/>
    <property type="match status" value="1"/>
</dbReference>
<dbReference type="PANTHER" id="PTHR30627:SF25">
    <property type="entry name" value="PENICILLIN-BINDING PROTEIN 3"/>
    <property type="match status" value="1"/>
</dbReference>
<dbReference type="GO" id="GO:0046677">
    <property type="term" value="P:response to antibiotic"/>
    <property type="evidence" value="ECO:0007669"/>
    <property type="project" value="InterPro"/>
</dbReference>
<evidence type="ECO:0000256" key="3">
    <source>
        <dbReference type="ARBA" id="ARBA00023136"/>
    </source>
</evidence>
<dbReference type="InterPro" id="IPR050515">
    <property type="entry name" value="Beta-lactam/transpept"/>
</dbReference>
<dbReference type="PANTHER" id="PTHR30627">
    <property type="entry name" value="PEPTIDOGLYCAN D,D-TRANSPEPTIDASE"/>
    <property type="match status" value="1"/>
</dbReference>
<dbReference type="InterPro" id="IPR007887">
    <property type="entry name" value="MecA_N"/>
</dbReference>
<keyword evidence="8" id="KW-1185">Reference proteome</keyword>
<dbReference type="Proteomes" id="UP000218387">
    <property type="component" value="Chromosome"/>
</dbReference>
<dbReference type="Pfam" id="PF00905">
    <property type="entry name" value="Transpeptidase"/>
    <property type="match status" value="2"/>
</dbReference>
<evidence type="ECO:0000259" key="4">
    <source>
        <dbReference type="Pfam" id="PF00905"/>
    </source>
</evidence>
<dbReference type="GO" id="GO:0071972">
    <property type="term" value="F:peptidoglycan L,D-transpeptidase activity"/>
    <property type="evidence" value="ECO:0007669"/>
    <property type="project" value="TreeGrafter"/>
</dbReference>
<evidence type="ECO:0000259" key="6">
    <source>
        <dbReference type="Pfam" id="PF05223"/>
    </source>
</evidence>
<dbReference type="Gene3D" id="3.10.450.100">
    <property type="entry name" value="NTF2-like, domain 1"/>
    <property type="match status" value="1"/>
</dbReference>
<reference evidence="7 8" key="1">
    <citation type="submission" date="2018-05" db="EMBL/GenBank/DDBJ databases">
        <title>Genome comparison of Eubacterium sp.</title>
        <authorList>
            <person name="Feng Y."/>
            <person name="Sanchez-Andrea I."/>
            <person name="Stams A.J.M."/>
            <person name="De Vos W.M."/>
        </authorList>
    </citation>
    <scope>NUCLEOTIDE SEQUENCE [LARGE SCALE GENOMIC DNA]</scope>
    <source>
        <strain evidence="7 8">YI</strain>
    </source>
</reference>
<comment type="subcellular location">
    <subcellularLocation>
        <location evidence="1">Membrane</location>
    </subcellularLocation>
</comment>
<feature type="domain" description="Penicillin-binding protein dimerisation" evidence="5">
    <location>
        <begin position="158"/>
        <end position="321"/>
    </location>
</feature>
<dbReference type="SUPFAM" id="SSF54427">
    <property type="entry name" value="NTF2-like"/>
    <property type="match status" value="1"/>
</dbReference>
<dbReference type="GO" id="GO:0005886">
    <property type="term" value="C:plasma membrane"/>
    <property type="evidence" value="ECO:0007669"/>
    <property type="project" value="TreeGrafter"/>
</dbReference>
<gene>
    <name evidence="7" type="ORF">CPZ25_012815</name>
</gene>
<name>A0A4V1GM61_EUBML</name>
<evidence type="ECO:0000313" key="8">
    <source>
        <dbReference type="Proteomes" id="UP000218387"/>
    </source>
</evidence>
<dbReference type="RefSeq" id="WP_096918762.1">
    <property type="nucleotide sequence ID" value="NZ_CP029487.1"/>
</dbReference>
<dbReference type="InterPro" id="IPR001460">
    <property type="entry name" value="PCN-bd_Tpept"/>
</dbReference>
<dbReference type="Pfam" id="PF03717">
    <property type="entry name" value="PBP_dimer"/>
    <property type="match status" value="1"/>
</dbReference>
<dbReference type="InterPro" id="IPR005311">
    <property type="entry name" value="PBP_dimer"/>
</dbReference>
<accession>A0A4V1GM61</accession>
<dbReference type="InterPro" id="IPR032710">
    <property type="entry name" value="NTF2-like_dom_sf"/>
</dbReference>
<organism evidence="7 8">
    <name type="scientific">Eubacterium maltosivorans</name>
    <dbReference type="NCBI Taxonomy" id="2041044"/>
    <lineage>
        <taxon>Bacteria</taxon>
        <taxon>Bacillati</taxon>
        <taxon>Bacillota</taxon>
        <taxon>Clostridia</taxon>
        <taxon>Eubacteriales</taxon>
        <taxon>Eubacteriaceae</taxon>
        <taxon>Eubacterium</taxon>
    </lineage>
</organism>
<dbReference type="GO" id="GO:0071555">
    <property type="term" value="P:cell wall organization"/>
    <property type="evidence" value="ECO:0007669"/>
    <property type="project" value="TreeGrafter"/>
</dbReference>
<feature type="domain" description="Penicillin-binding protein transpeptidase" evidence="4">
    <location>
        <begin position="438"/>
        <end position="604"/>
    </location>
</feature>
<evidence type="ECO:0000259" key="5">
    <source>
        <dbReference type="Pfam" id="PF03717"/>
    </source>
</evidence>
<dbReference type="AlphaFoldDB" id="A0A4V1GM61"/>
<dbReference type="SUPFAM" id="SSF56519">
    <property type="entry name" value="Penicillin binding protein dimerisation domain"/>
    <property type="match status" value="1"/>
</dbReference>
<protein>
    <recommendedName>
        <fullName evidence="9">Penicillin-binding transpeptidase domain-containing protein</fullName>
    </recommendedName>
</protein>
<evidence type="ECO:0008006" key="9">
    <source>
        <dbReference type="Google" id="ProtNLM"/>
    </source>
</evidence>
<dbReference type="SUPFAM" id="SSF56601">
    <property type="entry name" value="beta-lactamase/transpeptidase-like"/>
    <property type="match status" value="1"/>
</dbReference>
<feature type="domain" description="Penicillin-binding protein transpeptidase" evidence="4">
    <location>
        <begin position="365"/>
        <end position="435"/>
    </location>
</feature>
<dbReference type="Gene3D" id="3.90.1310.10">
    <property type="entry name" value="Penicillin-binding protein 2a (Domain 2)"/>
    <property type="match status" value="1"/>
</dbReference>
<comment type="similarity">
    <text evidence="2">Belongs to the transpeptidase family.</text>
</comment>
<dbReference type="Gene3D" id="3.30.1390.30">
    <property type="entry name" value="Penicillin-binding protein 2a, domain 3"/>
    <property type="match status" value="1"/>
</dbReference>
<keyword evidence="3" id="KW-0472">Membrane</keyword>
<dbReference type="KEGG" id="emt:CPZ25_012815"/>
<evidence type="ECO:0000256" key="2">
    <source>
        <dbReference type="ARBA" id="ARBA00007171"/>
    </source>
</evidence>
<dbReference type="Gene3D" id="3.40.710.10">
    <property type="entry name" value="DD-peptidase/beta-lactamase superfamily"/>
    <property type="match status" value="2"/>
</dbReference>
<dbReference type="EMBL" id="CP029487">
    <property type="protein sequence ID" value="QCT72166.1"/>
    <property type="molecule type" value="Genomic_DNA"/>
</dbReference>
<feature type="domain" description="NTF2-like N-terminal transpeptidase" evidence="6">
    <location>
        <begin position="34"/>
        <end position="150"/>
    </location>
</feature>
<sequence>MKADGKKIKMAVGIAALVVIVAALALAAYRSVNTPERALERYFKAVEERDYVKMYLLISDDSKKLISREDFITRNKNIYEGIEARDLKLEVMSVEKIDSKQQQAYYNLKMETVAGVLANPGNVRLRKDTFFGEYRLVWNSAVILPGLSETTKVSVTTTAAERGSILDKDGNMLAGPGTAPSVGFVPGKINAETRAADLAAVAGILGITTEDIEDALSASWVTEEIYVPVKTLPEIDAGLEAALLQVPGVMIGEAAVRSYPYGEKAAHLTGYIGAITAEELEARKGEGDYRDTSIVGKSGLEKIFDRQLRGKDGGAITVNDTSSDGIKTSRVLCESSPVKGFDVQTTIDTGLQTALYDQLARDKSAAAAIDPKNGAVLALVSTPSYNPNAFILGMSHAEKDSLNSDPDNPLLNRFVKVYAPGELIQPATLEAGVKTGEEYVEQLKKLGFGEALPFDFTMEVSKISENGTIDGDLTAAGNGTTGMAASPLHLALIYSALVNDGNMVQPYIKYDANPMVKYWKKNVISQEKADNIRKSLAQAEKSSKGRALAGKTGTALQKGSADAAKNQDTALCAMFYTDPAAENPLLVVAAAVDIEGRGGAGYLAEKIRAVF</sequence>